<evidence type="ECO:0000313" key="2">
    <source>
        <dbReference type="Proteomes" id="UP000203266"/>
    </source>
</evidence>
<evidence type="ECO:0000313" key="1">
    <source>
        <dbReference type="EMBL" id="ABY47746.1"/>
    </source>
</evidence>
<protein>
    <submittedName>
        <fullName evidence="1">BRO-B</fullName>
    </submittedName>
</protein>
<reference evidence="1 2" key="1">
    <citation type="journal article" date="2008" name="Virus Genes">
        <title>Genomic sequence analysis of a granulovirus isolated from the Old World bollworm, Helicoverpa armigera.</title>
        <authorList>
            <person name="Harrison R.L."/>
            <person name="Popham H.J."/>
        </authorList>
    </citation>
    <scope>NUCLEOTIDE SEQUENCE [LARGE SCALE GENOMIC DNA]</scope>
</reference>
<sequence length="59" mass="6830">MKRNYEQQMAECKEREYKMQLQMKDLASAANMTMTQFAVNALLSKGLNPTPKTLITKNF</sequence>
<dbReference type="KEGG" id="vg:10973739"/>
<name>A9YMP7_9BBAC</name>
<accession>A9YMP7</accession>
<organism evidence="1 2">
    <name type="scientific">Helicoverpa armigera granulovirus</name>
    <dbReference type="NCBI Taxonomy" id="489830"/>
    <lineage>
        <taxon>Viruses</taxon>
        <taxon>Viruses incertae sedis</taxon>
        <taxon>Naldaviricetes</taxon>
        <taxon>Lefavirales</taxon>
        <taxon>Baculoviridae</taxon>
        <taxon>Betabaculovirus</taxon>
        <taxon>Betabaculovirus helarmigerae</taxon>
    </lineage>
</organism>
<dbReference type="RefSeq" id="YP_001649037.1">
    <property type="nucleotide sequence ID" value="NC_010240.1"/>
</dbReference>
<keyword evidence="2" id="KW-1185">Reference proteome</keyword>
<dbReference type="EMBL" id="EU255577">
    <property type="protein sequence ID" value="ABY47746.1"/>
    <property type="molecule type" value="Genomic_DNA"/>
</dbReference>
<dbReference type="GeneID" id="10973739"/>
<dbReference type="Proteomes" id="UP000203266">
    <property type="component" value="Segment"/>
</dbReference>
<proteinExistence type="predicted"/>